<dbReference type="AlphaFoldDB" id="A0A4Y2SNA0"/>
<feature type="compositionally biased region" description="Polar residues" evidence="1">
    <location>
        <begin position="15"/>
        <end position="28"/>
    </location>
</feature>
<organism evidence="2 3">
    <name type="scientific">Araneus ventricosus</name>
    <name type="common">Orbweaver spider</name>
    <name type="synonym">Epeira ventricosa</name>
    <dbReference type="NCBI Taxonomy" id="182803"/>
    <lineage>
        <taxon>Eukaryota</taxon>
        <taxon>Metazoa</taxon>
        <taxon>Ecdysozoa</taxon>
        <taxon>Arthropoda</taxon>
        <taxon>Chelicerata</taxon>
        <taxon>Arachnida</taxon>
        <taxon>Araneae</taxon>
        <taxon>Araneomorphae</taxon>
        <taxon>Entelegynae</taxon>
        <taxon>Araneoidea</taxon>
        <taxon>Araneidae</taxon>
        <taxon>Araneus</taxon>
    </lineage>
</organism>
<comment type="caution">
    <text evidence="2">The sequence shown here is derived from an EMBL/GenBank/DDBJ whole genome shotgun (WGS) entry which is preliminary data.</text>
</comment>
<evidence type="ECO:0000313" key="2">
    <source>
        <dbReference type="EMBL" id="GBN89391.1"/>
    </source>
</evidence>
<reference evidence="2 3" key="1">
    <citation type="journal article" date="2019" name="Sci. Rep.">
        <title>Orb-weaving spider Araneus ventricosus genome elucidates the spidroin gene catalogue.</title>
        <authorList>
            <person name="Kono N."/>
            <person name="Nakamura H."/>
            <person name="Ohtoshi R."/>
            <person name="Moran D.A.P."/>
            <person name="Shinohara A."/>
            <person name="Yoshida Y."/>
            <person name="Fujiwara M."/>
            <person name="Mori M."/>
            <person name="Tomita M."/>
            <person name="Arakawa K."/>
        </authorList>
    </citation>
    <scope>NUCLEOTIDE SEQUENCE [LARGE SCALE GENOMIC DNA]</scope>
</reference>
<protein>
    <submittedName>
        <fullName evidence="2">Uncharacterized protein</fullName>
    </submittedName>
</protein>
<proteinExistence type="predicted"/>
<evidence type="ECO:0000313" key="3">
    <source>
        <dbReference type="Proteomes" id="UP000499080"/>
    </source>
</evidence>
<keyword evidence="3" id="KW-1185">Reference proteome</keyword>
<accession>A0A4Y2SNA0</accession>
<evidence type="ECO:0000256" key="1">
    <source>
        <dbReference type="SAM" id="MobiDB-lite"/>
    </source>
</evidence>
<gene>
    <name evidence="2" type="ORF">AVEN_184201_1</name>
</gene>
<sequence>MGMGTCRLRNLNDPFASNTRGRQLQTHTPYQREDLLPAGLLLASWEEGGDSAIDPHSYVSMVQIKHVTIGQTSSNCYGVERLMMRKRHHFLNKA</sequence>
<feature type="region of interest" description="Disordered" evidence="1">
    <location>
        <begin position="9"/>
        <end position="28"/>
    </location>
</feature>
<dbReference type="Proteomes" id="UP000499080">
    <property type="component" value="Unassembled WGS sequence"/>
</dbReference>
<dbReference type="EMBL" id="BGPR01022760">
    <property type="protein sequence ID" value="GBN89391.1"/>
    <property type="molecule type" value="Genomic_DNA"/>
</dbReference>
<name>A0A4Y2SNA0_ARAVE</name>